<evidence type="ECO:0000256" key="1">
    <source>
        <dbReference type="ARBA" id="ARBA00022690"/>
    </source>
</evidence>
<proteinExistence type="predicted"/>
<evidence type="ECO:0000256" key="3">
    <source>
        <dbReference type="SAM" id="MobiDB-lite"/>
    </source>
</evidence>
<evidence type="ECO:0000256" key="2">
    <source>
        <dbReference type="ARBA" id="ARBA00022900"/>
    </source>
</evidence>
<dbReference type="STRING" id="66420.A0A194PKK6"/>
<feature type="compositionally biased region" description="Low complexity" evidence="3">
    <location>
        <begin position="281"/>
        <end position="387"/>
    </location>
</feature>
<dbReference type="InterPro" id="IPR023796">
    <property type="entry name" value="Serpin_dom"/>
</dbReference>
<dbReference type="InterPro" id="IPR000215">
    <property type="entry name" value="Serpin_fam"/>
</dbReference>
<evidence type="ECO:0000313" key="5">
    <source>
        <dbReference type="EMBL" id="KPI93538.1"/>
    </source>
</evidence>
<dbReference type="PANTHER" id="PTHR11461:SF130">
    <property type="entry name" value="SERPIN 85F"/>
    <property type="match status" value="1"/>
</dbReference>
<dbReference type="AlphaFoldDB" id="A0A194PKK6"/>
<evidence type="ECO:0000259" key="4">
    <source>
        <dbReference type="Pfam" id="PF00079"/>
    </source>
</evidence>
<keyword evidence="2" id="KW-0722">Serine protease inhibitor</keyword>
<name>A0A194PKK6_PAPXU</name>
<protein>
    <submittedName>
        <fullName evidence="5">Zonadhesin</fullName>
    </submittedName>
</protein>
<dbReference type="Pfam" id="PF00079">
    <property type="entry name" value="Serpin"/>
    <property type="match status" value="1"/>
</dbReference>
<dbReference type="InterPro" id="IPR042178">
    <property type="entry name" value="Serpin_sf_1"/>
</dbReference>
<evidence type="ECO:0000313" key="6">
    <source>
        <dbReference type="Proteomes" id="UP000053268"/>
    </source>
</evidence>
<dbReference type="InterPro" id="IPR036186">
    <property type="entry name" value="Serpin_sf"/>
</dbReference>
<feature type="compositionally biased region" description="Low complexity" evidence="3">
    <location>
        <begin position="394"/>
        <end position="511"/>
    </location>
</feature>
<dbReference type="SUPFAM" id="SSF56574">
    <property type="entry name" value="Serpins"/>
    <property type="match status" value="2"/>
</dbReference>
<keyword evidence="1" id="KW-0646">Protease inhibitor</keyword>
<dbReference type="Proteomes" id="UP000053268">
    <property type="component" value="Unassembled WGS sequence"/>
</dbReference>
<dbReference type="GO" id="GO:0005615">
    <property type="term" value="C:extracellular space"/>
    <property type="evidence" value="ECO:0007669"/>
    <property type="project" value="InterPro"/>
</dbReference>
<gene>
    <name evidence="5" type="ORF">RR46_10798</name>
</gene>
<dbReference type="InterPro" id="IPR042185">
    <property type="entry name" value="Serpin_sf_2"/>
</dbReference>
<dbReference type="Gene3D" id="2.30.39.10">
    <property type="entry name" value="Alpha-1-antitrypsin, domain 1"/>
    <property type="match status" value="2"/>
</dbReference>
<feature type="compositionally biased region" description="Low complexity" evidence="3">
    <location>
        <begin position="167"/>
        <end position="199"/>
    </location>
</feature>
<dbReference type="EMBL" id="KQ459602">
    <property type="protein sequence ID" value="KPI93538.1"/>
    <property type="molecule type" value="Genomic_DNA"/>
</dbReference>
<dbReference type="GO" id="GO:0004867">
    <property type="term" value="F:serine-type endopeptidase inhibitor activity"/>
    <property type="evidence" value="ECO:0007669"/>
    <property type="project" value="UniProtKB-KW"/>
</dbReference>
<dbReference type="Gene3D" id="3.30.497.10">
    <property type="entry name" value="Antithrombin, subunit I, domain 2"/>
    <property type="match status" value="1"/>
</dbReference>
<feature type="domain" description="Serpin" evidence="4">
    <location>
        <begin position="588"/>
        <end position="778"/>
    </location>
</feature>
<accession>A0A194PKK6</accession>
<feature type="compositionally biased region" description="Low complexity" evidence="3">
    <location>
        <begin position="206"/>
        <end position="272"/>
    </location>
</feature>
<feature type="region of interest" description="Disordered" evidence="3">
    <location>
        <begin position="167"/>
        <end position="523"/>
    </location>
</feature>
<reference evidence="5 6" key="1">
    <citation type="journal article" date="2015" name="Nat. Commun.">
        <title>Outbred genome sequencing and CRISPR/Cas9 gene editing in butterflies.</title>
        <authorList>
            <person name="Li X."/>
            <person name="Fan D."/>
            <person name="Zhang W."/>
            <person name="Liu G."/>
            <person name="Zhang L."/>
            <person name="Zhao L."/>
            <person name="Fang X."/>
            <person name="Chen L."/>
            <person name="Dong Y."/>
            <person name="Chen Y."/>
            <person name="Ding Y."/>
            <person name="Zhao R."/>
            <person name="Feng M."/>
            <person name="Zhu Y."/>
            <person name="Feng Y."/>
            <person name="Jiang X."/>
            <person name="Zhu D."/>
            <person name="Xiang H."/>
            <person name="Feng X."/>
            <person name="Li S."/>
            <person name="Wang J."/>
            <person name="Zhang G."/>
            <person name="Kronforst M.R."/>
            <person name="Wang W."/>
        </authorList>
    </citation>
    <scope>NUCLEOTIDE SEQUENCE [LARGE SCALE GENOMIC DNA]</scope>
    <source>
        <strain evidence="5">Ya'a_city_454_Px</strain>
        <tissue evidence="5">Whole body</tissue>
    </source>
</reference>
<sequence length="784" mass="84544">MRRAGRADTFLCVRLFCFYASIAIAAAIKYGVPIEINHWDTGRSPLKQMVDVTNEFGLKVLAEHNFLNDNNIAFSPYGLMGIMVALYEGVDGDSSYEIQRAMQLPWNRNVMRVGFRDIHRTLKTYFVPEEGFLAGLALNSENVIFEEKYTEILRFYGFDIESGQTTTPISTTTNASVTTSPTTTEIDETSTTTLSTENTTTEKQETTTNPTEITTTEVTQETTTMSTQKIPTSTTEKSTTSQTTQANVTNGTTSATTVSNTSTTPNTTMSENIISTTESMATETTNATSGTSTSASGTTTPSTITTSSNGSTANTQNTSTSESVTTTTMSSTTSASTENMENTTTTESATPSTGTTSSNGSTTNTQNISTSESVTTTTMSSSTSASTENMENITPAQSATPSTGTTSSSGTTQNSSTSESPASSTETSSSGSTTNTTTPGSVSTSTATTPTSETTTVMQNTSSTETVTLSTEAASSSGSTTNMQNTTTPNNVTPSNETMSTSGNTMNNTESITNPTPVNGSMLGTARRKKSIVDYLFTNPSYVENYPVYRSFDIGPDLSDMAYGGDEQEVYFADDTKKLPPYEGYSGNQMFLANGIKNVEVTYMSYDATLDHAYLPHLDASALRLPLDSERYYLLLVLPTRRRAGELARLLARMARSSDLSDVYNALRPKRVRALVPSFFVKGHITLTTDLQRLGIRNVFQPRQNDFTPMTSQAGVYVRSIEQAVSVAIRKYSSDETKKIGHAANRQRAYFSATYPFLYFVMDANINVALMAGKLVDPLNSRIL</sequence>
<dbReference type="PANTHER" id="PTHR11461">
    <property type="entry name" value="SERINE PROTEASE INHIBITOR, SERPIN"/>
    <property type="match status" value="1"/>
</dbReference>
<organism evidence="5 6">
    <name type="scientific">Papilio xuthus</name>
    <name type="common">Asian swallowtail butterfly</name>
    <dbReference type="NCBI Taxonomy" id="66420"/>
    <lineage>
        <taxon>Eukaryota</taxon>
        <taxon>Metazoa</taxon>
        <taxon>Ecdysozoa</taxon>
        <taxon>Arthropoda</taxon>
        <taxon>Hexapoda</taxon>
        <taxon>Insecta</taxon>
        <taxon>Pterygota</taxon>
        <taxon>Neoptera</taxon>
        <taxon>Endopterygota</taxon>
        <taxon>Lepidoptera</taxon>
        <taxon>Glossata</taxon>
        <taxon>Ditrysia</taxon>
        <taxon>Papilionoidea</taxon>
        <taxon>Papilionidae</taxon>
        <taxon>Papilioninae</taxon>
        <taxon>Papilio</taxon>
    </lineage>
</organism>
<keyword evidence="6" id="KW-1185">Reference proteome</keyword>